<dbReference type="FunFam" id="3.40.50.2000:FF:000040">
    <property type="entry name" value="UDP-glycosyltransferase 76C1"/>
    <property type="match status" value="1"/>
</dbReference>
<dbReference type="EnsemblPlants" id="ONIVA11G11740.1">
    <property type="protein sequence ID" value="ONIVA11G11740.1"/>
    <property type="gene ID" value="ONIVA11G11740"/>
</dbReference>
<comment type="catalytic activity">
    <reaction evidence="4">
        <text>DIBOA + UDP-alpha-D-glucose = DIBOA beta-D-glucoside + UDP + H(+)</text>
        <dbReference type="Rhea" id="RHEA:33955"/>
        <dbReference type="ChEBI" id="CHEBI:15378"/>
        <dbReference type="ChEBI" id="CHEBI:58223"/>
        <dbReference type="ChEBI" id="CHEBI:58885"/>
        <dbReference type="ChEBI" id="CHEBI:63558"/>
        <dbReference type="ChEBI" id="CHEBI:63670"/>
        <dbReference type="EC" id="2.4.1.202"/>
    </reaction>
</comment>
<dbReference type="eggNOG" id="KOG1192">
    <property type="taxonomic scope" value="Eukaryota"/>
</dbReference>
<reference evidence="8" key="2">
    <citation type="submission" date="2018-04" db="EMBL/GenBank/DDBJ databases">
        <title>OnivRS2 (Oryza nivara Reference Sequence Version 2).</title>
        <authorList>
            <person name="Zhang J."/>
            <person name="Kudrna D."/>
            <person name="Lee S."/>
            <person name="Talag J."/>
            <person name="Rajasekar S."/>
            <person name="Welchert J."/>
            <person name="Hsing Y.-I."/>
            <person name="Wing R.A."/>
        </authorList>
    </citation>
    <scope>NUCLEOTIDE SEQUENCE [LARGE SCALE GENOMIC DNA]</scope>
    <source>
        <strain evidence="8">SL10</strain>
    </source>
</reference>
<dbReference type="PANTHER" id="PTHR11926:SF1374">
    <property type="entry name" value="UDP-GLYCOSYLTRANSFERASE 76F1-RELATED"/>
    <property type="match status" value="1"/>
</dbReference>
<dbReference type="Proteomes" id="UP000006591">
    <property type="component" value="Chromosome 11"/>
</dbReference>
<dbReference type="HOGENOM" id="CLU_001724_0_0_1"/>
<protein>
    <recommendedName>
        <fullName evidence="7">2,4-dihydroxy-7-methoxy-2H-1,4-benzoxazin-3(4H)-one 2-D-glucosyltransferase</fullName>
        <ecNumber evidence="7">2.4.1.202</ecNumber>
    </recommendedName>
</protein>
<dbReference type="Pfam" id="PF00201">
    <property type="entry name" value="UDPGT"/>
    <property type="match status" value="1"/>
</dbReference>
<dbReference type="GO" id="GO:0080043">
    <property type="term" value="F:quercetin 3-O-glucosyltransferase activity"/>
    <property type="evidence" value="ECO:0007669"/>
    <property type="project" value="TreeGrafter"/>
</dbReference>
<evidence type="ECO:0000256" key="1">
    <source>
        <dbReference type="ARBA" id="ARBA00001913"/>
    </source>
</evidence>
<dbReference type="Gramene" id="ONIVA11G11740.1">
    <property type="protein sequence ID" value="ONIVA11G11740.1"/>
    <property type="gene ID" value="ONIVA11G11740"/>
</dbReference>
<evidence type="ECO:0000256" key="6">
    <source>
        <dbReference type="ARBA" id="ARBA00058304"/>
    </source>
</evidence>
<comment type="similarity">
    <text evidence="2">Belongs to the UDP-glycosyltransferase family.</text>
</comment>
<dbReference type="OMA" id="PTEYRFE"/>
<dbReference type="Gene3D" id="3.40.50.2000">
    <property type="entry name" value="Glycogen Phosphorylase B"/>
    <property type="match status" value="2"/>
</dbReference>
<dbReference type="CDD" id="cd03784">
    <property type="entry name" value="GT1_Gtf-like"/>
    <property type="match status" value="1"/>
</dbReference>
<comment type="catalytic activity">
    <reaction evidence="5">
        <text>DIMBOA + UDP-alpha-D-glucose = DIMBOA beta-D-glucoside + UDP + H(+)</text>
        <dbReference type="Rhea" id="RHEA:15541"/>
        <dbReference type="ChEBI" id="CHEBI:15378"/>
        <dbReference type="ChEBI" id="CHEBI:18048"/>
        <dbReference type="ChEBI" id="CHEBI:37573"/>
        <dbReference type="ChEBI" id="CHEBI:58223"/>
        <dbReference type="ChEBI" id="CHEBI:58885"/>
        <dbReference type="EC" id="2.4.1.202"/>
    </reaction>
</comment>
<evidence type="ECO:0000256" key="7">
    <source>
        <dbReference type="ARBA" id="ARBA00066799"/>
    </source>
</evidence>
<comment type="function">
    <text evidence="6">Glucosyltransferase involved in the last step of benzoxazinoid glucoside biosynthesis. Catalyzes the glucosylation of hydroxamic acids utilizing UDP-glucose as glucose doner, reducing the toxicity of these natural insecticides for storage. Can use DIMBOA and DIBOA as substrates, HMBOA (2-hydroxy-7-methoxy-2H-1,4-benzoxazin-3(4H)-one) and HBOA (2-hydroxy-2H-1,4-benzoxazin-3(4H)-one) with a lower efficiency, but not indole acetic acid or quercitin.</text>
</comment>
<reference evidence="8" key="1">
    <citation type="submission" date="2015-04" db="UniProtKB">
        <authorList>
            <consortium name="EnsemblPlants"/>
        </authorList>
    </citation>
    <scope>IDENTIFICATION</scope>
    <source>
        <strain evidence="8">SL10</strain>
    </source>
</reference>
<evidence type="ECO:0000313" key="8">
    <source>
        <dbReference type="EnsemblPlants" id="ONIVA11G11740.1"/>
    </source>
</evidence>
<evidence type="ECO:0000256" key="2">
    <source>
        <dbReference type="ARBA" id="ARBA00009995"/>
    </source>
</evidence>
<proteinExistence type="inferred from homology"/>
<evidence type="ECO:0000256" key="4">
    <source>
        <dbReference type="ARBA" id="ARBA00051876"/>
    </source>
</evidence>
<dbReference type="InterPro" id="IPR002213">
    <property type="entry name" value="UDP_glucos_trans"/>
</dbReference>
<name>A0A0E0J1G5_ORYNI</name>
<dbReference type="EC" id="2.4.1.202" evidence="7"/>
<dbReference type="GO" id="GO:0080044">
    <property type="term" value="F:quercetin 7-O-glucosyltransferase activity"/>
    <property type="evidence" value="ECO:0007669"/>
    <property type="project" value="TreeGrafter"/>
</dbReference>
<evidence type="ECO:0000256" key="3">
    <source>
        <dbReference type="ARBA" id="ARBA00022679"/>
    </source>
</evidence>
<dbReference type="PANTHER" id="PTHR11926">
    <property type="entry name" value="GLUCOSYL/GLUCURONOSYL TRANSFERASES"/>
    <property type="match status" value="1"/>
</dbReference>
<dbReference type="SUPFAM" id="SSF53756">
    <property type="entry name" value="UDP-Glycosyltransferase/glycogen phosphorylase"/>
    <property type="match status" value="1"/>
</dbReference>
<keyword evidence="9" id="KW-1185">Reference proteome</keyword>
<dbReference type="FunFam" id="3.40.50.2000:FF:000120">
    <property type="entry name" value="UDP-glycosyltransferase 76C1"/>
    <property type="match status" value="1"/>
</dbReference>
<sequence length="454" mass="49576">MAPPCGRVVLFPMPYPGHTIPMFHLAAVLRSRGFSITVLHTELRAPDPAAHPPEYRFVAVADGTPPELVVSEDAAAVLTSLNETCAAPFADRLAALLAEEGGVLCVIADVMWYAPAAAAPELGVPLMLLMTSSASSFRTFMEYPLLLERGFLPVDDAQKDTLVDILPPFRVKDLQRIDTTNLYSFANVLANVVAAARLSSGLILNTFDFIEGDNICRIRDELSIPVFAIGPLNKLIPLVGRSSFLPPDCDCLRWLDTQAPSSVLFVSFGTMATIDAQEFLEVAWGLAGTKLPFLWVVRPSLVRGLRLHSSELPSDLQEEINGRGRIVSWAPQEKVLGHPSVRAFMTHNGWNSTIESISEGVPMICRPCFGDQMGNARYVCDVWRLGVEMEVGSVLQRAKVQTAVEKLVNGEEGQNVKQRMRNLRIEAEKCVSKGGSSDTGLRNLVDSILSFGKC</sequence>
<dbReference type="AlphaFoldDB" id="A0A0E0J1G5"/>
<evidence type="ECO:0000256" key="5">
    <source>
        <dbReference type="ARBA" id="ARBA00052327"/>
    </source>
</evidence>
<keyword evidence="3" id="KW-0808">Transferase</keyword>
<organism evidence="8">
    <name type="scientific">Oryza nivara</name>
    <name type="common">Indian wild rice</name>
    <name type="synonym">Oryza sativa f. spontanea</name>
    <dbReference type="NCBI Taxonomy" id="4536"/>
    <lineage>
        <taxon>Eukaryota</taxon>
        <taxon>Viridiplantae</taxon>
        <taxon>Streptophyta</taxon>
        <taxon>Embryophyta</taxon>
        <taxon>Tracheophyta</taxon>
        <taxon>Spermatophyta</taxon>
        <taxon>Magnoliopsida</taxon>
        <taxon>Liliopsida</taxon>
        <taxon>Poales</taxon>
        <taxon>Poaceae</taxon>
        <taxon>BOP clade</taxon>
        <taxon>Oryzoideae</taxon>
        <taxon>Oryzeae</taxon>
        <taxon>Oryzinae</taxon>
        <taxon>Oryza</taxon>
    </lineage>
</organism>
<evidence type="ECO:0000313" key="9">
    <source>
        <dbReference type="Proteomes" id="UP000006591"/>
    </source>
</evidence>
<dbReference type="GO" id="GO:0047254">
    <property type="term" value="F:2,4-dihydroxy-7-methoxy-2H-1,4-benzoxazin-3(4H)-one 2-D-glucosyltransferase activity"/>
    <property type="evidence" value="ECO:0007669"/>
    <property type="project" value="UniProtKB-EC"/>
</dbReference>
<accession>A0A0E0J1G5</accession>
<comment type="cofactor">
    <cofactor evidence="1">
        <name>Ca(2+)</name>
        <dbReference type="ChEBI" id="CHEBI:29108"/>
    </cofactor>
</comment>